<accession>B8MH13</accession>
<dbReference type="VEuPathDB" id="FungiDB:TSTA_018930"/>
<dbReference type="InParanoid" id="B8MH13"/>
<protein>
    <submittedName>
        <fullName evidence="5">Thioredoxin II, putative</fullName>
    </submittedName>
</protein>
<keyword evidence="2" id="KW-1015">Disulfide bond</keyword>
<name>B8MH13_TALSN</name>
<dbReference type="OMA" id="VWWPTFV"/>
<dbReference type="OrthoDB" id="19690at2759"/>
<keyword evidence="6" id="KW-1185">Reference proteome</keyword>
<evidence type="ECO:0000256" key="3">
    <source>
        <dbReference type="SAM" id="MobiDB-lite"/>
    </source>
</evidence>
<dbReference type="GeneID" id="8101003"/>
<gene>
    <name evidence="5" type="ORF">TSTA_018930</name>
</gene>
<feature type="domain" description="Thioredoxin" evidence="4">
    <location>
        <begin position="1"/>
        <end position="114"/>
    </location>
</feature>
<evidence type="ECO:0000313" key="6">
    <source>
        <dbReference type="Proteomes" id="UP000001745"/>
    </source>
</evidence>
<dbReference type="eggNOG" id="KOG0907">
    <property type="taxonomic scope" value="Eukaryota"/>
</dbReference>
<dbReference type="EMBL" id="EQ962656">
    <property type="protein sequence ID" value="EED16827.1"/>
    <property type="molecule type" value="Genomic_DNA"/>
</dbReference>
<dbReference type="HOGENOM" id="CLU_090389_14_0_1"/>
<dbReference type="STRING" id="441959.B8MH13"/>
<dbReference type="InterPro" id="IPR013766">
    <property type="entry name" value="Thioredoxin_domain"/>
</dbReference>
<dbReference type="AlphaFoldDB" id="B8MH13"/>
<dbReference type="PANTHER" id="PTHR46115">
    <property type="entry name" value="THIOREDOXIN-LIKE PROTEIN 1"/>
    <property type="match status" value="1"/>
</dbReference>
<reference evidence="6" key="1">
    <citation type="journal article" date="2015" name="Genome Announc.">
        <title>Genome sequence of the AIDS-associated pathogen Penicillium marneffei (ATCC18224) and its near taxonomic relative Talaromyces stipitatus (ATCC10500).</title>
        <authorList>
            <person name="Nierman W.C."/>
            <person name="Fedorova-Abrams N.D."/>
            <person name="Andrianopoulos A."/>
        </authorList>
    </citation>
    <scope>NUCLEOTIDE SEQUENCE [LARGE SCALE GENOMIC DNA]</scope>
    <source>
        <strain evidence="6">ATCC 10500 / CBS 375.48 / QM 6759 / NRRL 1006</strain>
    </source>
</reference>
<dbReference type="RefSeq" id="XP_002484061.1">
    <property type="nucleotide sequence ID" value="XM_002484016.1"/>
</dbReference>
<dbReference type="InterPro" id="IPR036249">
    <property type="entry name" value="Thioredoxin-like_sf"/>
</dbReference>
<evidence type="ECO:0000256" key="2">
    <source>
        <dbReference type="ARBA" id="ARBA00023157"/>
    </source>
</evidence>
<dbReference type="CDD" id="cd02947">
    <property type="entry name" value="TRX_family"/>
    <property type="match status" value="1"/>
</dbReference>
<evidence type="ECO:0000256" key="1">
    <source>
        <dbReference type="ARBA" id="ARBA00008987"/>
    </source>
</evidence>
<comment type="similarity">
    <text evidence="1">Belongs to the thioredoxin family.</text>
</comment>
<feature type="region of interest" description="Disordered" evidence="3">
    <location>
        <begin position="92"/>
        <end position="114"/>
    </location>
</feature>
<dbReference type="Pfam" id="PF00085">
    <property type="entry name" value="Thioredoxin"/>
    <property type="match status" value="1"/>
</dbReference>
<dbReference type="PhylomeDB" id="B8MH13"/>
<dbReference type="Proteomes" id="UP000001745">
    <property type="component" value="Unassembled WGS sequence"/>
</dbReference>
<dbReference type="PROSITE" id="PS51352">
    <property type="entry name" value="THIOREDOXIN_2"/>
    <property type="match status" value="1"/>
</dbReference>
<proteinExistence type="inferred from homology"/>
<dbReference type="SUPFAM" id="SSF52833">
    <property type="entry name" value="Thioredoxin-like"/>
    <property type="match status" value="1"/>
</dbReference>
<dbReference type="Gene3D" id="3.40.30.10">
    <property type="entry name" value="Glutaredoxin"/>
    <property type="match status" value="1"/>
</dbReference>
<sequence length="114" mass="12624">MVVAELTSLSAYQEELQKPGVVVIDFYSPSCGPCKVVAPLFDKLATEAVNAHVRFFKVNGLNDQGSKIQEAAQVVWWPTFVIYKEGQEQWRAKVPNPPDQHPIAGLTSALEKAR</sequence>
<evidence type="ECO:0000259" key="4">
    <source>
        <dbReference type="PROSITE" id="PS51352"/>
    </source>
</evidence>
<evidence type="ECO:0000313" key="5">
    <source>
        <dbReference type="EMBL" id="EED16827.1"/>
    </source>
</evidence>
<organism evidence="5 6">
    <name type="scientific">Talaromyces stipitatus (strain ATCC 10500 / CBS 375.48 / QM 6759 / NRRL 1006)</name>
    <name type="common">Penicillium stipitatum</name>
    <dbReference type="NCBI Taxonomy" id="441959"/>
    <lineage>
        <taxon>Eukaryota</taxon>
        <taxon>Fungi</taxon>
        <taxon>Dikarya</taxon>
        <taxon>Ascomycota</taxon>
        <taxon>Pezizomycotina</taxon>
        <taxon>Eurotiomycetes</taxon>
        <taxon>Eurotiomycetidae</taxon>
        <taxon>Eurotiales</taxon>
        <taxon>Trichocomaceae</taxon>
        <taxon>Talaromyces</taxon>
        <taxon>Talaromyces sect. Talaromyces</taxon>
    </lineage>
</organism>